<reference evidence="11 12" key="1">
    <citation type="journal article" date="2023" name="Hortic Res">
        <title>Pangenome of water caltrop reveals structural variations and asymmetric subgenome divergence after allopolyploidization.</title>
        <authorList>
            <person name="Zhang X."/>
            <person name="Chen Y."/>
            <person name="Wang L."/>
            <person name="Yuan Y."/>
            <person name="Fang M."/>
            <person name="Shi L."/>
            <person name="Lu R."/>
            <person name="Comes H.P."/>
            <person name="Ma Y."/>
            <person name="Chen Y."/>
            <person name="Huang G."/>
            <person name="Zhou Y."/>
            <person name="Zheng Z."/>
            <person name="Qiu Y."/>
        </authorList>
    </citation>
    <scope>NUCLEOTIDE SEQUENCE [LARGE SCALE GENOMIC DNA]</scope>
    <source>
        <strain evidence="11">F231</strain>
    </source>
</reference>
<dbReference type="SUPFAM" id="SSF51445">
    <property type="entry name" value="(Trans)glycosidases"/>
    <property type="match status" value="1"/>
</dbReference>
<dbReference type="GO" id="GO:0005765">
    <property type="term" value="C:lysosomal membrane"/>
    <property type="evidence" value="ECO:0007669"/>
    <property type="project" value="UniProtKB-SubCell"/>
</dbReference>
<dbReference type="PANTHER" id="PTHR14363">
    <property type="entry name" value="HEPARANASE-RELATED"/>
    <property type="match status" value="1"/>
</dbReference>
<keyword evidence="5" id="KW-0378">Hydrolase</keyword>
<evidence type="ECO:0000256" key="3">
    <source>
        <dbReference type="ARBA" id="ARBA00022525"/>
    </source>
</evidence>
<evidence type="ECO:0000256" key="4">
    <source>
        <dbReference type="ARBA" id="ARBA00022729"/>
    </source>
</evidence>
<evidence type="ECO:0000256" key="6">
    <source>
        <dbReference type="ARBA" id="ARBA00023136"/>
    </source>
</evidence>
<sequence length="551" mass="60694">MGFVFGMMGLSCWKVLAVFSYSFAVFSWVEIVKAGPAVLEGSLLIDGVGAIGSIDDDFVCATLDWWPPEKCDYGTCSWDHASLLNLDLSNKILLNAITAFSPLKIRLGGTLQDKVTYEAEDGQQPCLSFKKDTSQMFGFTPGCLPMIRWDQLNAFFKKTGAKIIFGLNALTGRKIQSDGSAAGAWDYSNAESLIRYTVKKNYSIFAWELGNELSGSGVGTRVSAGQYASDTISLHNTVLDIYKDIEPKPLIISPGGFFDAAWFEELVDKATSSIDVVTHHIYNLGPGVDEHLIEKILDPNVLNNVVNTFRDLQNILKSSKTKAVAWVGESGGAYNSGRNLVSNAFVYSFWYLDQLGMASTYNTKTYCRQSLIGGNYGLLSTTFVPNPDYYSALLWHRLMGKHVLSASFSGSKNLRTYAHCAKPSKGVVLLLINIDGNTTVQAQVTFNSHRHSIHSHHQRHRKGSHKSRATATQLPRNYREGITREEYHLTAKDGNLHSQTVLLNGKELNVNDFGEIPALEPIHVKATDQVTMAPFSIAFVHFSSTILPACG</sequence>
<dbReference type="PANTHER" id="PTHR14363:SF17">
    <property type="entry name" value="HEPARANASE-LIKE PROTEIN 3"/>
    <property type="match status" value="1"/>
</dbReference>
<keyword evidence="7" id="KW-0325">Glycoprotein</keyword>
<evidence type="ECO:0000256" key="5">
    <source>
        <dbReference type="ARBA" id="ARBA00022801"/>
    </source>
</evidence>
<keyword evidence="8" id="KW-0458">Lysosome</keyword>
<keyword evidence="6" id="KW-0472">Membrane</keyword>
<keyword evidence="12" id="KW-1185">Reference proteome</keyword>
<gene>
    <name evidence="11" type="ORF">SAY86_031614</name>
</gene>
<dbReference type="Proteomes" id="UP001346149">
    <property type="component" value="Unassembled WGS sequence"/>
</dbReference>
<evidence type="ECO:0000256" key="8">
    <source>
        <dbReference type="ARBA" id="ARBA00023228"/>
    </source>
</evidence>
<accession>A0AAN7LRM4</accession>
<dbReference type="Pfam" id="PF03662">
    <property type="entry name" value="Glyco_hydro_79n"/>
    <property type="match status" value="1"/>
</dbReference>
<evidence type="ECO:0000256" key="1">
    <source>
        <dbReference type="ARBA" id="ARBA00004613"/>
    </source>
</evidence>
<organism evidence="11 12">
    <name type="scientific">Trapa natans</name>
    <name type="common">Water chestnut</name>
    <dbReference type="NCBI Taxonomy" id="22666"/>
    <lineage>
        <taxon>Eukaryota</taxon>
        <taxon>Viridiplantae</taxon>
        <taxon>Streptophyta</taxon>
        <taxon>Embryophyta</taxon>
        <taxon>Tracheophyta</taxon>
        <taxon>Spermatophyta</taxon>
        <taxon>Magnoliopsida</taxon>
        <taxon>eudicotyledons</taxon>
        <taxon>Gunneridae</taxon>
        <taxon>Pentapetalae</taxon>
        <taxon>rosids</taxon>
        <taxon>malvids</taxon>
        <taxon>Myrtales</taxon>
        <taxon>Lythraceae</taxon>
        <taxon>Trapa</taxon>
    </lineage>
</organism>
<evidence type="ECO:0000313" key="11">
    <source>
        <dbReference type="EMBL" id="KAK4791201.1"/>
    </source>
</evidence>
<dbReference type="AlphaFoldDB" id="A0AAN7LRM4"/>
<evidence type="ECO:0000313" key="12">
    <source>
        <dbReference type="Proteomes" id="UP001346149"/>
    </source>
</evidence>
<dbReference type="Gene3D" id="3.20.20.80">
    <property type="entry name" value="Glycosidases"/>
    <property type="match status" value="1"/>
</dbReference>
<evidence type="ECO:0000256" key="9">
    <source>
        <dbReference type="ARBA" id="ARBA00023765"/>
    </source>
</evidence>
<dbReference type="FunFam" id="3.20.20.80:FF:000023">
    <property type="entry name" value="heparanase-like protein 3"/>
    <property type="match status" value="1"/>
</dbReference>
<protein>
    <recommendedName>
        <fullName evidence="13">Heparanase-like protein 3</fullName>
    </recommendedName>
</protein>
<evidence type="ECO:0008006" key="13">
    <source>
        <dbReference type="Google" id="ProtNLM"/>
    </source>
</evidence>
<evidence type="ECO:0000256" key="2">
    <source>
        <dbReference type="ARBA" id="ARBA00009800"/>
    </source>
</evidence>
<dbReference type="GO" id="GO:0005576">
    <property type="term" value="C:extracellular region"/>
    <property type="evidence" value="ECO:0007669"/>
    <property type="project" value="UniProtKB-SubCell"/>
</dbReference>
<comment type="similarity">
    <text evidence="2">Belongs to the glycosyl hydrolase 79 family.</text>
</comment>
<dbReference type="GO" id="GO:0004566">
    <property type="term" value="F:beta-glucuronidase activity"/>
    <property type="evidence" value="ECO:0007669"/>
    <property type="project" value="TreeGrafter"/>
</dbReference>
<comment type="function">
    <text evidence="10">Endoglycosidase which is a cell surface and extracellular matrix-degrading enzyme. Cleaves heparan sulfate proteoglycans (HSPGs) into heparan sulfate side chains and core proteoglycans.</text>
</comment>
<keyword evidence="4" id="KW-0732">Signal</keyword>
<evidence type="ECO:0000256" key="7">
    <source>
        <dbReference type="ARBA" id="ARBA00023180"/>
    </source>
</evidence>
<dbReference type="InterPro" id="IPR017853">
    <property type="entry name" value="GH"/>
</dbReference>
<evidence type="ECO:0000256" key="10">
    <source>
        <dbReference type="ARBA" id="ARBA00055929"/>
    </source>
</evidence>
<name>A0AAN7LRM4_TRANT</name>
<keyword evidence="3" id="KW-0964">Secreted</keyword>
<dbReference type="EMBL" id="JAXQNO010000009">
    <property type="protein sequence ID" value="KAK4791201.1"/>
    <property type="molecule type" value="Genomic_DNA"/>
</dbReference>
<comment type="subcellular location">
    <subcellularLocation>
        <location evidence="9">Lysosome membrane</location>
        <topology evidence="9">Peripheral membrane protein</topology>
    </subcellularLocation>
    <subcellularLocation>
        <location evidence="1">Secreted</location>
    </subcellularLocation>
</comment>
<proteinExistence type="inferred from homology"/>
<comment type="caution">
    <text evidence="11">The sequence shown here is derived from an EMBL/GenBank/DDBJ whole genome shotgun (WGS) entry which is preliminary data.</text>
</comment>
<dbReference type="InterPro" id="IPR005199">
    <property type="entry name" value="Glyco_hydro_79"/>
</dbReference>
<dbReference type="GO" id="GO:0009505">
    <property type="term" value="C:plant-type cell wall"/>
    <property type="evidence" value="ECO:0007669"/>
    <property type="project" value="TreeGrafter"/>
</dbReference>